<organism evidence="1 2">
    <name type="scientific">Clostridium nitritogenes</name>
    <dbReference type="NCBI Taxonomy" id="83340"/>
    <lineage>
        <taxon>Bacteria</taxon>
        <taxon>Bacillati</taxon>
        <taxon>Bacillota</taxon>
        <taxon>Clostridia</taxon>
        <taxon>Eubacteriales</taxon>
        <taxon>Clostridiaceae</taxon>
        <taxon>Clostridium</taxon>
    </lineage>
</organism>
<keyword evidence="2" id="KW-1185">Reference proteome</keyword>
<comment type="caution">
    <text evidence="1">The sequence shown here is derived from an EMBL/GenBank/DDBJ whole genome shotgun (WGS) entry which is preliminary data.</text>
</comment>
<sequence>MRKDFCEVCGSTHLVEQHHIIFRGQAPALIDCKFNHKYLCYEHHRGTYGVHGSKGHELDKELKITFQCILQMLFGREIYYTREQIKEKLDIDLKCVNKLVKTLLPTEGKYKGEDIIRASLGGKLVLGGEYELQRTI</sequence>
<dbReference type="Proteomes" id="UP001501764">
    <property type="component" value="Unassembled WGS sequence"/>
</dbReference>
<evidence type="ECO:0000313" key="1">
    <source>
        <dbReference type="EMBL" id="GAA0856813.1"/>
    </source>
</evidence>
<protein>
    <recommendedName>
        <fullName evidence="3">Phage protein</fullName>
    </recommendedName>
</protein>
<proteinExistence type="predicted"/>
<reference evidence="1 2" key="1">
    <citation type="journal article" date="2019" name="Int. J. Syst. Evol. Microbiol.">
        <title>The Global Catalogue of Microorganisms (GCM) 10K type strain sequencing project: providing services to taxonomists for standard genome sequencing and annotation.</title>
        <authorList>
            <consortium name="The Broad Institute Genomics Platform"/>
            <consortium name="The Broad Institute Genome Sequencing Center for Infectious Disease"/>
            <person name="Wu L."/>
            <person name="Ma J."/>
        </authorList>
    </citation>
    <scope>NUCLEOTIDE SEQUENCE [LARGE SCALE GENOMIC DNA]</scope>
    <source>
        <strain evidence="1 2">JCM 6485</strain>
    </source>
</reference>
<gene>
    <name evidence="1" type="ORF">GCM10008916_07940</name>
</gene>
<name>A0ABN1LJH1_9CLOT</name>
<dbReference type="RefSeq" id="WP_346025818.1">
    <property type="nucleotide sequence ID" value="NZ_BAAACO010000001.1"/>
</dbReference>
<dbReference type="EMBL" id="BAAACO010000001">
    <property type="protein sequence ID" value="GAA0856813.1"/>
    <property type="molecule type" value="Genomic_DNA"/>
</dbReference>
<evidence type="ECO:0008006" key="3">
    <source>
        <dbReference type="Google" id="ProtNLM"/>
    </source>
</evidence>
<evidence type="ECO:0000313" key="2">
    <source>
        <dbReference type="Proteomes" id="UP001501764"/>
    </source>
</evidence>
<accession>A0ABN1LJH1</accession>